<protein>
    <submittedName>
        <fullName evidence="2">Flp/Fap pilin protein</fullName>
    </submittedName>
</protein>
<keyword evidence="3" id="KW-1185">Reference proteome</keyword>
<dbReference type="InterPro" id="IPR007047">
    <property type="entry name" value="Flp_Fap"/>
</dbReference>
<evidence type="ECO:0000313" key="2">
    <source>
        <dbReference type="EMBL" id="AHF06869.1"/>
    </source>
</evidence>
<dbReference type="Proteomes" id="UP000010847">
    <property type="component" value="Chromosome"/>
</dbReference>
<dbReference type="EMBL" id="CP007032">
    <property type="protein sequence ID" value="AHF06869.1"/>
    <property type="molecule type" value="Genomic_DNA"/>
</dbReference>
<keyword evidence="1" id="KW-0812">Transmembrane</keyword>
<dbReference type="RefSeq" id="WP_006715448.1">
    <property type="nucleotide sequence ID" value="NZ_CP007032.1"/>
</dbReference>
<keyword evidence="1" id="KW-1133">Transmembrane helix</keyword>
<evidence type="ECO:0000256" key="1">
    <source>
        <dbReference type="SAM" id="Phobius"/>
    </source>
</evidence>
<keyword evidence="1" id="KW-0472">Membrane</keyword>
<dbReference type="KEGG" id="dmt:DESME_07170"/>
<reference evidence="2 3" key="1">
    <citation type="submission" date="2013-12" db="EMBL/GenBank/DDBJ databases">
        <authorList>
            <consortium name="DOE Joint Genome Institute"/>
            <person name="Smidt H."/>
            <person name="Huntemann M."/>
            <person name="Han J."/>
            <person name="Chen A."/>
            <person name="Kyrpides N."/>
            <person name="Mavromatis K."/>
            <person name="Markowitz V."/>
            <person name="Palaniappan K."/>
            <person name="Ivanova N."/>
            <person name="Schaumberg A."/>
            <person name="Pati A."/>
            <person name="Liolios K."/>
            <person name="Nordberg H.P."/>
            <person name="Cantor M.N."/>
            <person name="Hua S.X."/>
            <person name="Woyke T."/>
        </authorList>
    </citation>
    <scope>NUCLEOTIDE SEQUENCE [LARGE SCALE GENOMIC DNA]</scope>
    <source>
        <strain evidence="3">DSM 15288</strain>
    </source>
</reference>
<name>W0ECD2_9FIRM</name>
<sequence>MKNKLMGILKDDAGQAMTEYGLIIALVAVVVIVALGAIGTNLNTKFLGIGTELAK</sequence>
<gene>
    <name evidence="2" type="ORF">DESME_07170</name>
</gene>
<dbReference type="HOGENOM" id="CLU_171854_8_1_9"/>
<proteinExistence type="predicted"/>
<dbReference type="AlphaFoldDB" id="W0ECD2"/>
<feature type="transmembrane region" description="Helical" evidence="1">
    <location>
        <begin position="20"/>
        <end position="38"/>
    </location>
</feature>
<evidence type="ECO:0000313" key="3">
    <source>
        <dbReference type="Proteomes" id="UP000010847"/>
    </source>
</evidence>
<dbReference type="STRING" id="871968.DESME_07170"/>
<organism evidence="2 3">
    <name type="scientific">Desulfitobacterium metallireducens DSM 15288</name>
    <dbReference type="NCBI Taxonomy" id="871968"/>
    <lineage>
        <taxon>Bacteria</taxon>
        <taxon>Bacillati</taxon>
        <taxon>Bacillota</taxon>
        <taxon>Clostridia</taxon>
        <taxon>Eubacteriales</taxon>
        <taxon>Desulfitobacteriaceae</taxon>
        <taxon>Desulfitobacterium</taxon>
    </lineage>
</organism>
<accession>W0ECD2</accession>
<dbReference type="Pfam" id="PF04964">
    <property type="entry name" value="Flp_Fap"/>
    <property type="match status" value="1"/>
</dbReference>